<keyword evidence="3" id="KW-1185">Reference proteome</keyword>
<dbReference type="SUPFAM" id="SSF55729">
    <property type="entry name" value="Acyl-CoA N-acyltransferases (Nat)"/>
    <property type="match status" value="1"/>
</dbReference>
<organism evidence="2 3">
    <name type="scientific">Iningainema tapete BLCC-T55</name>
    <dbReference type="NCBI Taxonomy" id="2748662"/>
    <lineage>
        <taxon>Bacteria</taxon>
        <taxon>Bacillati</taxon>
        <taxon>Cyanobacteriota</taxon>
        <taxon>Cyanophyceae</taxon>
        <taxon>Nostocales</taxon>
        <taxon>Scytonemataceae</taxon>
        <taxon>Iningainema tapete</taxon>
    </lineage>
</organism>
<sequence>MTEELKHKFYISTDKSKLDISLINNSLKTLYWTENIPLAILSKSINNSLCFGLYEGDKQVGFARVITDYATSALLKDVFILEPYREQGLGIWFVEYILEYPELQEVAMWLLGTKDAHGLYRRYGFKDLKQPERIMIRLNPNIMRHKSGLPVE</sequence>
<evidence type="ECO:0000313" key="2">
    <source>
        <dbReference type="EMBL" id="MBD2774503.1"/>
    </source>
</evidence>
<dbReference type="GO" id="GO:0016747">
    <property type="term" value="F:acyltransferase activity, transferring groups other than amino-acyl groups"/>
    <property type="evidence" value="ECO:0007669"/>
    <property type="project" value="InterPro"/>
</dbReference>
<comment type="caution">
    <text evidence="2">The sequence shown here is derived from an EMBL/GenBank/DDBJ whole genome shotgun (WGS) entry which is preliminary data.</text>
</comment>
<protein>
    <submittedName>
        <fullName evidence="2">GNAT family N-acetyltransferase</fullName>
    </submittedName>
</protein>
<dbReference type="PANTHER" id="PTHR43233">
    <property type="entry name" value="FAMILY N-ACETYLTRANSFERASE, PUTATIVE (AFU_ORTHOLOGUE AFUA_6G03350)-RELATED"/>
    <property type="match status" value="1"/>
</dbReference>
<dbReference type="Pfam" id="PF13508">
    <property type="entry name" value="Acetyltransf_7"/>
    <property type="match status" value="1"/>
</dbReference>
<feature type="domain" description="N-acetyltransferase" evidence="1">
    <location>
        <begin position="1"/>
        <end position="140"/>
    </location>
</feature>
<dbReference type="RefSeq" id="WP_190831648.1">
    <property type="nucleotide sequence ID" value="NZ_CAWPPI010000072.1"/>
</dbReference>
<dbReference type="EMBL" id="JACXAE010000072">
    <property type="protein sequence ID" value="MBD2774503.1"/>
    <property type="molecule type" value="Genomic_DNA"/>
</dbReference>
<reference evidence="2" key="1">
    <citation type="submission" date="2020-09" db="EMBL/GenBank/DDBJ databases">
        <title>Iningainema tapete sp. nov. (Scytonemataceae, Cyanobacteria) from greenhouses in central Florida (USA) produces two types of nodularin with biosynthetic potential for microcystin-LR and anabaenopeptins.</title>
        <authorList>
            <person name="Berthold D.E."/>
            <person name="Lefler F.W."/>
            <person name="Huang I.-S."/>
            <person name="Abdulla H."/>
            <person name="Zimba P.V."/>
            <person name="Laughinghouse H.D. IV."/>
        </authorList>
    </citation>
    <scope>NUCLEOTIDE SEQUENCE</scope>
    <source>
        <strain evidence="2">BLCCT55</strain>
    </source>
</reference>
<name>A0A8J6XHI9_9CYAN</name>
<dbReference type="PROSITE" id="PS51186">
    <property type="entry name" value="GNAT"/>
    <property type="match status" value="1"/>
</dbReference>
<dbReference type="InterPro" id="IPR053144">
    <property type="entry name" value="Acetyltransferase_Butenolide"/>
</dbReference>
<dbReference type="Proteomes" id="UP000629098">
    <property type="component" value="Unassembled WGS sequence"/>
</dbReference>
<dbReference type="InterPro" id="IPR000182">
    <property type="entry name" value="GNAT_dom"/>
</dbReference>
<accession>A0A8J6XHI9</accession>
<evidence type="ECO:0000259" key="1">
    <source>
        <dbReference type="PROSITE" id="PS51186"/>
    </source>
</evidence>
<dbReference type="Gene3D" id="3.40.630.30">
    <property type="match status" value="1"/>
</dbReference>
<gene>
    <name evidence="2" type="ORF">ICL16_21135</name>
</gene>
<dbReference type="AlphaFoldDB" id="A0A8J6XHI9"/>
<dbReference type="PANTHER" id="PTHR43233:SF1">
    <property type="entry name" value="FAMILY N-ACETYLTRANSFERASE, PUTATIVE (AFU_ORTHOLOGUE AFUA_6G03350)-RELATED"/>
    <property type="match status" value="1"/>
</dbReference>
<evidence type="ECO:0000313" key="3">
    <source>
        <dbReference type="Proteomes" id="UP000629098"/>
    </source>
</evidence>
<dbReference type="InterPro" id="IPR016181">
    <property type="entry name" value="Acyl_CoA_acyltransferase"/>
</dbReference>
<proteinExistence type="predicted"/>